<dbReference type="Proteomes" id="UP000503540">
    <property type="component" value="Chromosome"/>
</dbReference>
<dbReference type="Gene3D" id="3.40.50.10330">
    <property type="entry name" value="Probable inorganic polyphosphate/atp-NAD kinase, domain 1"/>
    <property type="match status" value="1"/>
</dbReference>
<dbReference type="NCBIfam" id="NF008882">
    <property type="entry name" value="PRK11914.1"/>
    <property type="match status" value="1"/>
</dbReference>
<dbReference type="GO" id="GO:0004143">
    <property type="term" value="F:ATP-dependent diacylglycerol kinase activity"/>
    <property type="evidence" value="ECO:0007669"/>
    <property type="project" value="TreeGrafter"/>
</dbReference>
<keyword evidence="16" id="KW-1185">Reference proteome</keyword>
<protein>
    <submittedName>
        <fullName evidence="15">Diacylglycerol kinase</fullName>
    </submittedName>
</protein>
<dbReference type="PROSITE" id="PS50146">
    <property type="entry name" value="DAGK"/>
    <property type="match status" value="1"/>
</dbReference>
<comment type="cofactor">
    <cofactor evidence="1">
        <name>Mg(2+)</name>
        <dbReference type="ChEBI" id="CHEBI:18420"/>
    </cofactor>
</comment>
<keyword evidence="4" id="KW-0808">Transferase</keyword>
<evidence type="ECO:0000256" key="5">
    <source>
        <dbReference type="ARBA" id="ARBA00022723"/>
    </source>
</evidence>
<dbReference type="SMART" id="SM00046">
    <property type="entry name" value="DAGKc"/>
    <property type="match status" value="1"/>
</dbReference>
<accession>A0A6G9YAA9</accession>
<keyword evidence="3" id="KW-0444">Lipid biosynthesis</keyword>
<dbReference type="SUPFAM" id="SSF111331">
    <property type="entry name" value="NAD kinase/diacylglycerol kinase-like"/>
    <property type="match status" value="1"/>
</dbReference>
<dbReference type="GO" id="GO:0046872">
    <property type="term" value="F:metal ion binding"/>
    <property type="evidence" value="ECO:0007669"/>
    <property type="project" value="UniProtKB-KW"/>
</dbReference>
<evidence type="ECO:0000256" key="11">
    <source>
        <dbReference type="ARBA" id="ARBA00023209"/>
    </source>
</evidence>
<keyword evidence="7 15" id="KW-0418">Kinase</keyword>
<evidence type="ECO:0000259" key="14">
    <source>
        <dbReference type="PROSITE" id="PS50146"/>
    </source>
</evidence>
<evidence type="ECO:0000256" key="6">
    <source>
        <dbReference type="ARBA" id="ARBA00022741"/>
    </source>
</evidence>
<evidence type="ECO:0000256" key="8">
    <source>
        <dbReference type="ARBA" id="ARBA00022840"/>
    </source>
</evidence>
<keyword evidence="9" id="KW-0460">Magnesium</keyword>
<feature type="region of interest" description="Disordered" evidence="13">
    <location>
        <begin position="1"/>
        <end position="29"/>
    </location>
</feature>
<dbReference type="AlphaFoldDB" id="A0A6G9YAA9"/>
<evidence type="ECO:0000256" key="2">
    <source>
        <dbReference type="ARBA" id="ARBA00005983"/>
    </source>
</evidence>
<keyword evidence="8" id="KW-0067">ATP-binding</keyword>
<keyword evidence="6" id="KW-0547">Nucleotide-binding</keyword>
<dbReference type="PANTHER" id="PTHR12358:SF106">
    <property type="entry name" value="LIPID KINASE YEGS"/>
    <property type="match status" value="1"/>
</dbReference>
<sequence>MARGESGIGPDRDPQPWKAGPVNEAPRRNVTVVTNPLSGLGKGADAAGAALARFAERGVTVTEVRTGSPAESVRRVRDSIDDPLARPDAVVCIGGDGLVSILLAAVARTGVPLGLIPAGTGNDLARELGVPTEDPVATADLVLDGRIRTIDLGRVEARDAEPMWFATVTGTGLDARVTLRANEMRWPKGRLRYTVAALRELSTGLTVPYRIELTGVPTAPAADRDTVVETDAVMVAVGNTRAYGGGMLICPDAVMDDGLLDVTVVGALSRLEMLRLLPALSAGKRLDHPDVKQYRAAGITLTAPGVPATADGEPAGSLPVTIRAVPGALDVLVP</sequence>
<keyword evidence="5" id="KW-0479">Metal-binding</keyword>
<evidence type="ECO:0000256" key="7">
    <source>
        <dbReference type="ARBA" id="ARBA00022777"/>
    </source>
</evidence>
<evidence type="ECO:0000313" key="16">
    <source>
        <dbReference type="Proteomes" id="UP000503540"/>
    </source>
</evidence>
<dbReference type="GO" id="GO:0008654">
    <property type="term" value="P:phospholipid biosynthetic process"/>
    <property type="evidence" value="ECO:0007669"/>
    <property type="project" value="UniProtKB-KW"/>
</dbReference>
<dbReference type="PANTHER" id="PTHR12358">
    <property type="entry name" value="SPHINGOSINE KINASE"/>
    <property type="match status" value="1"/>
</dbReference>
<evidence type="ECO:0000313" key="15">
    <source>
        <dbReference type="EMBL" id="QIS10205.1"/>
    </source>
</evidence>
<dbReference type="InterPro" id="IPR005218">
    <property type="entry name" value="Diacylglycerol/lipid_kinase"/>
</dbReference>
<dbReference type="NCBIfam" id="TIGR00147">
    <property type="entry name" value="YegS/Rv2252/BmrU family lipid kinase"/>
    <property type="match status" value="1"/>
</dbReference>
<dbReference type="GO" id="GO:0005524">
    <property type="term" value="F:ATP binding"/>
    <property type="evidence" value="ECO:0007669"/>
    <property type="project" value="UniProtKB-KW"/>
</dbReference>
<dbReference type="InterPro" id="IPR050187">
    <property type="entry name" value="Lipid_Phosphate_FormReg"/>
</dbReference>
<evidence type="ECO:0000256" key="3">
    <source>
        <dbReference type="ARBA" id="ARBA00022516"/>
    </source>
</evidence>
<dbReference type="Pfam" id="PF19279">
    <property type="entry name" value="YegS_C"/>
    <property type="match status" value="1"/>
</dbReference>
<dbReference type="InterPro" id="IPR017438">
    <property type="entry name" value="ATP-NAD_kinase_N"/>
</dbReference>
<dbReference type="Pfam" id="PF00781">
    <property type="entry name" value="DAGK_cat"/>
    <property type="match status" value="1"/>
</dbReference>
<evidence type="ECO:0000256" key="12">
    <source>
        <dbReference type="ARBA" id="ARBA00023264"/>
    </source>
</evidence>
<dbReference type="Gene3D" id="2.60.200.40">
    <property type="match status" value="1"/>
</dbReference>
<reference evidence="15 16" key="1">
    <citation type="journal article" date="2019" name="ACS Chem. Biol.">
        <title>Identification and Mobilization of a Cryptic Antibiotic Biosynthesis Gene Locus from a Human-Pathogenic Nocardia Isolate.</title>
        <authorList>
            <person name="Herisse M."/>
            <person name="Ishida K."/>
            <person name="Porter J.L."/>
            <person name="Howden B."/>
            <person name="Hertweck C."/>
            <person name="Stinear T.P."/>
            <person name="Pidot S.J."/>
        </authorList>
    </citation>
    <scope>NUCLEOTIDE SEQUENCE [LARGE SCALE GENOMIC DNA]</scope>
    <source>
        <strain evidence="15 16">AUSMDU00012717</strain>
    </source>
</reference>
<organism evidence="15 16">
    <name type="scientific">Nocardia arthritidis</name>
    <dbReference type="NCBI Taxonomy" id="228602"/>
    <lineage>
        <taxon>Bacteria</taxon>
        <taxon>Bacillati</taxon>
        <taxon>Actinomycetota</taxon>
        <taxon>Actinomycetes</taxon>
        <taxon>Mycobacteriales</taxon>
        <taxon>Nocardiaceae</taxon>
        <taxon>Nocardia</taxon>
    </lineage>
</organism>
<evidence type="ECO:0000256" key="1">
    <source>
        <dbReference type="ARBA" id="ARBA00001946"/>
    </source>
</evidence>
<name>A0A6G9YAA9_9NOCA</name>
<evidence type="ECO:0000256" key="4">
    <source>
        <dbReference type="ARBA" id="ARBA00022679"/>
    </source>
</evidence>
<dbReference type="InterPro" id="IPR016064">
    <property type="entry name" value="NAD/diacylglycerol_kinase_sf"/>
</dbReference>
<dbReference type="GO" id="GO:0005886">
    <property type="term" value="C:plasma membrane"/>
    <property type="evidence" value="ECO:0007669"/>
    <property type="project" value="TreeGrafter"/>
</dbReference>
<feature type="domain" description="DAGKc" evidence="14">
    <location>
        <begin position="25"/>
        <end position="159"/>
    </location>
</feature>
<keyword evidence="12" id="KW-1208">Phospholipid metabolism</keyword>
<gene>
    <name evidence="15" type="ORF">F5544_11565</name>
</gene>
<dbReference type="InterPro" id="IPR045540">
    <property type="entry name" value="YegS/DAGK_C"/>
</dbReference>
<keyword evidence="11" id="KW-0594">Phospholipid biosynthesis</keyword>
<dbReference type="InterPro" id="IPR001206">
    <property type="entry name" value="Diacylglycerol_kinase_cat_dom"/>
</dbReference>
<evidence type="ECO:0000256" key="13">
    <source>
        <dbReference type="SAM" id="MobiDB-lite"/>
    </source>
</evidence>
<keyword evidence="10" id="KW-0443">Lipid metabolism</keyword>
<dbReference type="KEGG" id="nah:F5544_11565"/>
<comment type="similarity">
    <text evidence="2">Belongs to the diacylglycerol/lipid kinase family.</text>
</comment>
<evidence type="ECO:0000256" key="9">
    <source>
        <dbReference type="ARBA" id="ARBA00022842"/>
    </source>
</evidence>
<evidence type="ECO:0000256" key="10">
    <source>
        <dbReference type="ARBA" id="ARBA00023098"/>
    </source>
</evidence>
<dbReference type="EMBL" id="CP046172">
    <property type="protein sequence ID" value="QIS10205.1"/>
    <property type="molecule type" value="Genomic_DNA"/>
</dbReference>
<proteinExistence type="inferred from homology"/>